<name>A0A0C1UNU3_9CYAN</name>
<dbReference type="GO" id="GO:0055085">
    <property type="term" value="P:transmembrane transport"/>
    <property type="evidence" value="ECO:0007669"/>
    <property type="project" value="TreeGrafter"/>
</dbReference>
<dbReference type="EMBL" id="JTHE02000003">
    <property type="protein sequence ID" value="NEV66992.1"/>
    <property type="molecule type" value="Genomic_DNA"/>
</dbReference>
<comment type="caution">
    <text evidence="6">The sequence shown here is derived from an EMBL/GenBank/DDBJ whole genome shotgun (WGS) entry which is preliminary data.</text>
</comment>
<keyword evidence="3" id="KW-0812">Transmembrane</keyword>
<evidence type="ECO:0000256" key="2">
    <source>
        <dbReference type="ARBA" id="ARBA00009773"/>
    </source>
</evidence>
<sequence length="363" mass="39812">MANSSEKRGFVTLLIGLASLVLVIAGMRAVSGLLGPILLSLFVVMLTSPLMQWLKARGLPNWLAYTLVLLGVIFVGLALIVFLAASLAQLSAELPSYRNRIDTQITAFIQWLDSIGIQARDIRDLEWFQPERILQALFYFISALFGTVSNVGFTLLIFIYMLASAANFSSRLRYALATTNQPMLQRFSSFSSSISTYLLIKSWLGALTALLQVVLMWILGIDFAVLWGVFSFLFNFIPNIGFYISLIPPTLIALLTLGWAKALIFAVGYTLINNFFDIAIAPRYLGKGLDLSTIVTFLAVVLWAWILGPIGAFLALPLTVMVKILLLEPFPETQLLAQLMGAGEAGETPVVAVADSDREADNS</sequence>
<evidence type="ECO:0000256" key="3">
    <source>
        <dbReference type="ARBA" id="ARBA00022692"/>
    </source>
</evidence>
<protein>
    <submittedName>
        <fullName evidence="6">AI-2E family transporter</fullName>
    </submittedName>
</protein>
<organism evidence="6">
    <name type="scientific">Lyngbya confervoides BDU141951</name>
    <dbReference type="NCBI Taxonomy" id="1574623"/>
    <lineage>
        <taxon>Bacteria</taxon>
        <taxon>Bacillati</taxon>
        <taxon>Cyanobacteriota</taxon>
        <taxon>Cyanophyceae</taxon>
        <taxon>Oscillatoriophycideae</taxon>
        <taxon>Oscillatoriales</taxon>
        <taxon>Microcoleaceae</taxon>
        <taxon>Lyngbya</taxon>
    </lineage>
</organism>
<dbReference type="Pfam" id="PF01594">
    <property type="entry name" value="AI-2E_transport"/>
    <property type="match status" value="1"/>
</dbReference>
<reference evidence="6" key="2">
    <citation type="journal article" date="2015" name="Genome Announc.">
        <title>Draft Genome Sequence of Filamentous Marine Cyanobacterium Lyngbya confervoides Strain BDU141951.</title>
        <authorList>
            <person name="Chandrababunaidu M.M."/>
            <person name="Sen D."/>
            <person name="Tripathy S."/>
        </authorList>
    </citation>
    <scope>NUCLEOTIDE SEQUENCE</scope>
    <source>
        <strain evidence="6">BDU141951</strain>
    </source>
</reference>
<dbReference type="GO" id="GO:0016020">
    <property type="term" value="C:membrane"/>
    <property type="evidence" value="ECO:0007669"/>
    <property type="project" value="UniProtKB-SubCell"/>
</dbReference>
<comment type="subcellular location">
    <subcellularLocation>
        <location evidence="1">Membrane</location>
        <topology evidence="1">Multi-pass membrane protein</topology>
    </subcellularLocation>
</comment>
<proteinExistence type="inferred from homology"/>
<dbReference type="AlphaFoldDB" id="A0A0C1UNU3"/>
<evidence type="ECO:0000256" key="4">
    <source>
        <dbReference type="ARBA" id="ARBA00022989"/>
    </source>
</evidence>
<dbReference type="InterPro" id="IPR002549">
    <property type="entry name" value="AI-2E-like"/>
</dbReference>
<comment type="similarity">
    <text evidence="2">Belongs to the autoinducer-2 exporter (AI-2E) (TC 2.A.86) family.</text>
</comment>
<dbReference type="PANTHER" id="PTHR21716:SF64">
    <property type="entry name" value="AI-2 TRANSPORT PROTEIN TQSA"/>
    <property type="match status" value="1"/>
</dbReference>
<evidence type="ECO:0000256" key="5">
    <source>
        <dbReference type="ARBA" id="ARBA00023136"/>
    </source>
</evidence>
<evidence type="ECO:0000256" key="1">
    <source>
        <dbReference type="ARBA" id="ARBA00004141"/>
    </source>
</evidence>
<dbReference type="PANTHER" id="PTHR21716">
    <property type="entry name" value="TRANSMEMBRANE PROTEIN"/>
    <property type="match status" value="1"/>
</dbReference>
<accession>A0A0C1UNU3</accession>
<keyword evidence="5" id="KW-0472">Membrane</keyword>
<evidence type="ECO:0000313" key="6">
    <source>
        <dbReference type="EMBL" id="NEV66992.1"/>
    </source>
</evidence>
<reference evidence="6" key="1">
    <citation type="submission" date="2014-11" db="EMBL/GenBank/DDBJ databases">
        <authorList>
            <person name="Malar M.C."/>
            <person name="Sen D."/>
            <person name="Tripathy S."/>
        </authorList>
    </citation>
    <scope>NUCLEOTIDE SEQUENCE</scope>
    <source>
        <strain evidence="6">BDU141951</strain>
    </source>
</reference>
<keyword evidence="4" id="KW-1133">Transmembrane helix</keyword>
<reference evidence="6" key="3">
    <citation type="submission" date="2020-02" db="EMBL/GenBank/DDBJ databases">
        <authorList>
            <person name="Sarangi A.N."/>
            <person name="Ghosh S."/>
            <person name="Mukherjee M."/>
            <person name="Tripathy S."/>
        </authorList>
    </citation>
    <scope>NUCLEOTIDE SEQUENCE</scope>
    <source>
        <strain evidence="6">BDU141951</strain>
    </source>
</reference>
<gene>
    <name evidence="6" type="ORF">QQ91_007660</name>
</gene>